<keyword evidence="13" id="KW-1185">Reference proteome</keyword>
<dbReference type="NCBIfam" id="TIGR00214">
    <property type="entry name" value="lipB"/>
    <property type="match status" value="1"/>
</dbReference>
<dbReference type="UniPathway" id="UPA00538">
    <property type="reaction ID" value="UER00592"/>
</dbReference>
<dbReference type="PANTHER" id="PTHR10993">
    <property type="entry name" value="OCTANOYLTRANSFERASE"/>
    <property type="match status" value="1"/>
</dbReference>
<dbReference type="PIRSF" id="PIRSF016262">
    <property type="entry name" value="LPLase"/>
    <property type="match status" value="1"/>
</dbReference>
<dbReference type="InterPro" id="IPR020605">
    <property type="entry name" value="Octanoyltransferase_CS"/>
</dbReference>
<dbReference type="InterPro" id="IPR045864">
    <property type="entry name" value="aa-tRNA-synth_II/BPL/LPL"/>
</dbReference>
<organism evidence="12 13">
    <name type="scientific">Pontibacter ummariensis</name>
    <dbReference type="NCBI Taxonomy" id="1610492"/>
    <lineage>
        <taxon>Bacteria</taxon>
        <taxon>Pseudomonadati</taxon>
        <taxon>Bacteroidota</taxon>
        <taxon>Cytophagia</taxon>
        <taxon>Cytophagales</taxon>
        <taxon>Hymenobacteraceae</taxon>
        <taxon>Pontibacter</taxon>
    </lineage>
</organism>
<comment type="similarity">
    <text evidence="6 7">Belongs to the LipB family.</text>
</comment>
<evidence type="ECO:0000313" key="13">
    <source>
        <dbReference type="Proteomes" id="UP000198432"/>
    </source>
</evidence>
<keyword evidence="4 6" id="KW-0012">Acyltransferase</keyword>
<dbReference type="NCBIfam" id="NF010925">
    <property type="entry name" value="PRK14345.1"/>
    <property type="match status" value="1"/>
</dbReference>
<comment type="miscellaneous">
    <text evidence="6">In the reaction, the free carboxyl group of octanoic acid is attached via an amide linkage to the epsilon-amino group of a specific lysine residue of lipoyl domains of lipoate-dependent enzymes.</text>
</comment>
<dbReference type="GO" id="GO:0009249">
    <property type="term" value="P:protein lipoylation"/>
    <property type="evidence" value="ECO:0007669"/>
    <property type="project" value="InterPro"/>
</dbReference>
<dbReference type="Pfam" id="PF21948">
    <property type="entry name" value="LplA-B_cat"/>
    <property type="match status" value="1"/>
</dbReference>
<feature type="binding site" evidence="6 9">
    <location>
        <begin position="92"/>
        <end position="99"/>
    </location>
    <ligand>
        <name>substrate</name>
    </ligand>
</feature>
<dbReference type="Gene3D" id="3.30.930.10">
    <property type="entry name" value="Bira Bifunctional Protein, Domain 2"/>
    <property type="match status" value="1"/>
</dbReference>
<dbReference type="GO" id="GO:0033819">
    <property type="term" value="F:lipoyl(octanoyl) transferase activity"/>
    <property type="evidence" value="ECO:0007669"/>
    <property type="project" value="UniProtKB-EC"/>
</dbReference>
<dbReference type="Proteomes" id="UP000198432">
    <property type="component" value="Unassembled WGS sequence"/>
</dbReference>
<dbReference type="FunFam" id="3.30.930.10:FF:000035">
    <property type="entry name" value="Putative lipoyltransferase 2, mitochondrial"/>
    <property type="match status" value="1"/>
</dbReference>
<evidence type="ECO:0000256" key="9">
    <source>
        <dbReference type="PIRSR" id="PIRSR016262-2"/>
    </source>
</evidence>
<dbReference type="GO" id="GO:0005737">
    <property type="term" value="C:cytoplasm"/>
    <property type="evidence" value="ECO:0007669"/>
    <property type="project" value="UniProtKB-SubCell"/>
</dbReference>
<feature type="binding site" evidence="6 9">
    <location>
        <begin position="165"/>
        <end position="167"/>
    </location>
    <ligand>
        <name>substrate</name>
    </ligand>
</feature>
<accession>A0A239CTD5</accession>
<feature type="active site" description="Acyl-thioester intermediate" evidence="6 8">
    <location>
        <position position="196"/>
    </location>
</feature>
<evidence type="ECO:0000256" key="8">
    <source>
        <dbReference type="PIRSR" id="PIRSR016262-1"/>
    </source>
</evidence>
<evidence type="ECO:0000256" key="6">
    <source>
        <dbReference type="HAMAP-Rule" id="MF_00013"/>
    </source>
</evidence>
<proteinExistence type="inferred from homology"/>
<dbReference type="AlphaFoldDB" id="A0A239CTD5"/>
<dbReference type="HAMAP" id="MF_00013">
    <property type="entry name" value="LipB"/>
    <property type="match status" value="1"/>
</dbReference>
<keyword evidence="3 6" id="KW-0808">Transferase</keyword>
<gene>
    <name evidence="6" type="primary">lipB</name>
    <name evidence="12" type="ORF">SAMN06296052_103241</name>
</gene>
<feature type="domain" description="BPL/LPL catalytic" evidence="11">
    <location>
        <begin position="47"/>
        <end position="235"/>
    </location>
</feature>
<dbReference type="PANTHER" id="PTHR10993:SF12">
    <property type="entry name" value="OCTANOYLTRANSFERASE"/>
    <property type="match status" value="1"/>
</dbReference>
<evidence type="ECO:0000256" key="4">
    <source>
        <dbReference type="ARBA" id="ARBA00023315"/>
    </source>
</evidence>
<keyword evidence="2 6" id="KW-0963">Cytoplasm</keyword>
<dbReference type="EMBL" id="FZOQ01000003">
    <property type="protein sequence ID" value="SNS23475.1"/>
    <property type="molecule type" value="Genomic_DNA"/>
</dbReference>
<feature type="binding site" evidence="6 9">
    <location>
        <begin position="178"/>
        <end position="180"/>
    </location>
    <ligand>
        <name>substrate</name>
    </ligand>
</feature>
<comment type="function">
    <text evidence="5 6 7">Catalyzes the transfer of endogenously produced octanoic acid from octanoyl-acyl-carrier-protein onto the lipoyl domains of lipoate-dependent enzymes. Lipoyl-ACP can also act as a substrate although octanoyl-ACP is likely to be the physiological substrate.</text>
</comment>
<evidence type="ECO:0000256" key="5">
    <source>
        <dbReference type="ARBA" id="ARBA00024732"/>
    </source>
</evidence>
<comment type="pathway">
    <text evidence="1 6 7">Protein modification; protein lipoylation via endogenous pathway; protein N(6)-(lipoyl)lysine from octanoyl-[acyl-carrier-protein]: step 1/2.</text>
</comment>
<evidence type="ECO:0000256" key="10">
    <source>
        <dbReference type="PIRSR" id="PIRSR016262-3"/>
    </source>
</evidence>
<reference evidence="13" key="1">
    <citation type="submission" date="2017-06" db="EMBL/GenBank/DDBJ databases">
        <authorList>
            <person name="Varghese N."/>
            <person name="Submissions S."/>
        </authorList>
    </citation>
    <scope>NUCLEOTIDE SEQUENCE [LARGE SCALE GENOMIC DNA]</scope>
    <source>
        <strain evidence="13">NKM1</strain>
    </source>
</reference>
<evidence type="ECO:0000313" key="12">
    <source>
        <dbReference type="EMBL" id="SNS23475.1"/>
    </source>
</evidence>
<dbReference type="EC" id="2.3.1.181" evidence="6 7"/>
<evidence type="ECO:0000256" key="3">
    <source>
        <dbReference type="ARBA" id="ARBA00022679"/>
    </source>
</evidence>
<sequence>MQKNTEIQFEHLGLIDYKEAWDYQDKLFTSILDLKVQNRQAAPGAQRPTPNYLLFCSHPHVYTLGKSGHEEHLLLNKEGLKEKEATYYKINRGGDITYHGPGQLVGYPILDLENFFTDIHKYLRFLEEAIILTLQEYGIASGRIEGLTGVWLDHEQQQNPRKICAMGVKCSRWVTMHGFAFNVNTDLGYFNNIVPCGISDKQVTSLAKELGHEVPLAEVEEKLLKHLAALFGATVTTATHEEGY</sequence>
<evidence type="ECO:0000256" key="2">
    <source>
        <dbReference type="ARBA" id="ARBA00022490"/>
    </source>
</evidence>
<dbReference type="InterPro" id="IPR000544">
    <property type="entry name" value="Octanoyltransferase"/>
</dbReference>
<comment type="catalytic activity">
    <reaction evidence="6 7">
        <text>octanoyl-[ACP] + L-lysyl-[protein] = N(6)-octanoyl-L-lysyl-[protein] + holo-[ACP] + H(+)</text>
        <dbReference type="Rhea" id="RHEA:17665"/>
        <dbReference type="Rhea" id="RHEA-COMP:9636"/>
        <dbReference type="Rhea" id="RHEA-COMP:9685"/>
        <dbReference type="Rhea" id="RHEA-COMP:9752"/>
        <dbReference type="Rhea" id="RHEA-COMP:9928"/>
        <dbReference type="ChEBI" id="CHEBI:15378"/>
        <dbReference type="ChEBI" id="CHEBI:29969"/>
        <dbReference type="ChEBI" id="CHEBI:64479"/>
        <dbReference type="ChEBI" id="CHEBI:78463"/>
        <dbReference type="ChEBI" id="CHEBI:78809"/>
        <dbReference type="EC" id="2.3.1.181"/>
    </reaction>
</comment>
<comment type="subcellular location">
    <subcellularLocation>
        <location evidence="6">Cytoplasm</location>
    </subcellularLocation>
</comment>
<evidence type="ECO:0000256" key="7">
    <source>
        <dbReference type="PIRNR" id="PIRNR016262"/>
    </source>
</evidence>
<dbReference type="CDD" id="cd16444">
    <property type="entry name" value="LipB"/>
    <property type="match status" value="1"/>
</dbReference>
<dbReference type="SUPFAM" id="SSF55681">
    <property type="entry name" value="Class II aaRS and biotin synthetases"/>
    <property type="match status" value="1"/>
</dbReference>
<evidence type="ECO:0000259" key="11">
    <source>
        <dbReference type="PROSITE" id="PS51733"/>
    </source>
</evidence>
<dbReference type="PROSITE" id="PS51733">
    <property type="entry name" value="BPL_LPL_CATALYTIC"/>
    <property type="match status" value="1"/>
</dbReference>
<dbReference type="PROSITE" id="PS01313">
    <property type="entry name" value="LIPB"/>
    <property type="match status" value="1"/>
</dbReference>
<dbReference type="InterPro" id="IPR004143">
    <property type="entry name" value="BPL_LPL_catalytic"/>
</dbReference>
<name>A0A239CTD5_9BACT</name>
<evidence type="ECO:0000256" key="1">
    <source>
        <dbReference type="ARBA" id="ARBA00004821"/>
    </source>
</evidence>
<feature type="site" description="Lowers pKa of active site Cys" evidence="6 10">
    <location>
        <position position="162"/>
    </location>
</feature>
<protein>
    <recommendedName>
        <fullName evidence="6 7">Octanoyltransferase</fullName>
        <ecNumber evidence="6 7">2.3.1.181</ecNumber>
    </recommendedName>
    <alternativeName>
        <fullName evidence="6">Lipoate-protein ligase B</fullName>
    </alternativeName>
    <alternativeName>
        <fullName evidence="6">Lipoyl/octanoyl transferase</fullName>
    </alternativeName>
    <alternativeName>
        <fullName evidence="6">Octanoyl-[acyl-carrier-protein]-protein N-octanoyltransferase</fullName>
    </alternativeName>
</protein>